<feature type="signal peptide" evidence="1">
    <location>
        <begin position="1"/>
        <end position="24"/>
    </location>
</feature>
<dbReference type="EMBL" id="CQBK01000019">
    <property type="protein sequence ID" value="CNI22968.1"/>
    <property type="molecule type" value="Genomic_DNA"/>
</dbReference>
<feature type="chain" id="PRO_5006695561" evidence="1">
    <location>
        <begin position="25"/>
        <end position="206"/>
    </location>
</feature>
<dbReference type="Proteomes" id="UP000038204">
    <property type="component" value="Unassembled WGS sequence"/>
</dbReference>
<evidence type="ECO:0000313" key="2">
    <source>
        <dbReference type="EMBL" id="CNI22968.1"/>
    </source>
</evidence>
<proteinExistence type="predicted"/>
<dbReference type="AlphaFoldDB" id="A0A0T9QQA1"/>
<accession>A0A0T9QQA1</accession>
<sequence>MKKVIMIFTLLVSALLSQAGYAAAYDPKPIEYRNEVADNIQVEHDRIMDGVDEFIITGRKGEITEKFRLTCNADEARLNILYYLKDIYDDKADGATGMTLQYYPAGAHQMNISIDHPETLMDSLLTANLAKAVSKMLDHKTGTFVFHFYHNDSSFDHVPLAYSFQYPAKLLAPALGKALVDAKATSCDIKSGNSQLSPLKRLVDHQ</sequence>
<name>A0A0T9QQA1_9GAMM</name>
<organism evidence="2">
    <name type="scientific">Yersinia similis</name>
    <dbReference type="NCBI Taxonomy" id="367190"/>
    <lineage>
        <taxon>Bacteria</taxon>
        <taxon>Pseudomonadati</taxon>
        <taxon>Pseudomonadota</taxon>
        <taxon>Gammaproteobacteria</taxon>
        <taxon>Enterobacterales</taxon>
        <taxon>Yersiniaceae</taxon>
        <taxon>Yersinia</taxon>
    </lineage>
</organism>
<gene>
    <name evidence="2" type="ORF">ERS008667_02808</name>
</gene>
<protein>
    <submittedName>
        <fullName evidence="2">Uncharacterized protein</fullName>
    </submittedName>
</protein>
<reference evidence="2" key="1">
    <citation type="submission" date="2015-03" db="EMBL/GenBank/DDBJ databases">
        <authorList>
            <person name="Murphy D."/>
        </authorList>
    </citation>
    <scope>NUCLEOTIDE SEQUENCE [LARGE SCALE GENOMIC DNA]</scope>
    <source>
        <strain evidence="2">Y233</strain>
    </source>
</reference>
<dbReference type="RefSeq" id="WP_049600093.1">
    <property type="nucleotide sequence ID" value="NZ_CPZI01000019.1"/>
</dbReference>
<evidence type="ECO:0000256" key="1">
    <source>
        <dbReference type="SAM" id="SignalP"/>
    </source>
</evidence>
<keyword evidence="1" id="KW-0732">Signal</keyword>